<dbReference type="InterPro" id="IPR020845">
    <property type="entry name" value="AMP-binding_CS"/>
</dbReference>
<dbReference type="Pfam" id="PF23562">
    <property type="entry name" value="AMP-binding_C_3"/>
    <property type="match status" value="1"/>
</dbReference>
<accession>H8MGP8</accession>
<dbReference type="PANTHER" id="PTHR43272:SF32">
    <property type="entry name" value="AMP-DEPENDENT SYNTHETASE_LIGASE DOMAIN-CONTAINING PROTEIN"/>
    <property type="match status" value="1"/>
</dbReference>
<dbReference type="EMBL" id="CP003389">
    <property type="protein sequence ID" value="AFE08731.1"/>
    <property type="molecule type" value="Genomic_DNA"/>
</dbReference>
<dbReference type="InterPro" id="IPR042099">
    <property type="entry name" value="ANL_N_sf"/>
</dbReference>
<sequence>MDLPKTMLHALHDQAARLEHRPALWSRHGGAYVPTSWFDYAQRVKRFALGLHARGFRDGDPLGILSFNREAWHVADLGAMALGGIPVGLYTTSSVDQLVYILGHCEARFLLVENAKHLATGLEVQKRLPALKHLIVVDAPTPLPEGVLRYADVLASGAKADEAPYWDGVHALHPDGLATLIYTSGTTGQPKGVALSHRNLAWTSKQLSDTLGFRDMEDERLVSYLPLSHIAEQIVSLHSPLRLGTQVYFADSLDTLGKNLTEVRPTIFFAVPRVWEKFKTKAEEGLAAQPPLKRRLVEWARATALERNTRVLSQERVPSFMEAKFALAQRLVFQPLKTRIGLEKAKLFATSAAPIGRDVLDFFASIDVVLLEVWGMTEVSGPATVSTAECARMGTVGRPMLGVEVRIAEDGEILVKGGNVCLGYHRNPEATQELLADGWLHSGDVGQLDSEGFLRITGRKKEIIVTSGGKKTSPANIEELLKAVSPVGHVLVVGDRRNYLVALVTLEPDRARKLAREKGWPEDVATLAKDARLQQHLQEAFERDVNPKLSRFETIKRFRVLPGEFTIDGGELTPSMKMRRKVVEQKYADVIEALYSEPGGAAAAHG</sequence>
<keyword evidence="2" id="KW-0276">Fatty acid metabolism</keyword>
<dbReference type="KEGG" id="ccx:COCOR_04525"/>
<keyword evidence="3" id="KW-0443">Lipid metabolism</keyword>
<organism evidence="6 7">
    <name type="scientific">Corallococcus coralloides (strain ATCC 25202 / DSM 2259 / NBRC 100086 / M2)</name>
    <name type="common">Myxococcus coralloides</name>
    <dbReference type="NCBI Taxonomy" id="1144275"/>
    <lineage>
        <taxon>Bacteria</taxon>
        <taxon>Pseudomonadati</taxon>
        <taxon>Myxococcota</taxon>
        <taxon>Myxococcia</taxon>
        <taxon>Myxococcales</taxon>
        <taxon>Cystobacterineae</taxon>
        <taxon>Myxococcaceae</taxon>
        <taxon>Corallococcus</taxon>
    </lineage>
</organism>
<dbReference type="HOGENOM" id="CLU_000022_45_5_7"/>
<evidence type="ECO:0000259" key="5">
    <source>
        <dbReference type="Pfam" id="PF00501"/>
    </source>
</evidence>
<dbReference type="AlphaFoldDB" id="H8MGP8"/>
<feature type="domain" description="AMP-dependent synthetase/ligase" evidence="5">
    <location>
        <begin position="12"/>
        <end position="425"/>
    </location>
</feature>
<evidence type="ECO:0000256" key="3">
    <source>
        <dbReference type="ARBA" id="ARBA00023098"/>
    </source>
</evidence>
<dbReference type="eggNOG" id="COG1022">
    <property type="taxonomic scope" value="Bacteria"/>
</dbReference>
<evidence type="ECO:0000313" key="7">
    <source>
        <dbReference type="Proteomes" id="UP000007587"/>
    </source>
</evidence>
<protein>
    <submittedName>
        <fullName evidence="6">Putative long-chain-fatty-acid--CoA ligase</fullName>
    </submittedName>
</protein>
<gene>
    <name evidence="6" type="primary">fadD5</name>
    <name evidence="6" type="ordered locus">COCOR_04525</name>
</gene>
<dbReference type="PROSITE" id="PS00455">
    <property type="entry name" value="AMP_BINDING"/>
    <property type="match status" value="1"/>
</dbReference>
<dbReference type="RefSeq" id="WP_014397330.1">
    <property type="nucleotide sequence ID" value="NC_017030.1"/>
</dbReference>
<dbReference type="STRING" id="1144275.COCOR_04525"/>
<dbReference type="PANTHER" id="PTHR43272">
    <property type="entry name" value="LONG-CHAIN-FATTY-ACID--COA LIGASE"/>
    <property type="match status" value="1"/>
</dbReference>
<evidence type="ECO:0000313" key="6">
    <source>
        <dbReference type="EMBL" id="AFE08731.1"/>
    </source>
</evidence>
<dbReference type="GO" id="GO:0004467">
    <property type="term" value="F:long-chain fatty acid-CoA ligase activity"/>
    <property type="evidence" value="ECO:0007669"/>
    <property type="project" value="UniProtKB-EC"/>
</dbReference>
<dbReference type="GO" id="GO:0016020">
    <property type="term" value="C:membrane"/>
    <property type="evidence" value="ECO:0007669"/>
    <property type="project" value="TreeGrafter"/>
</dbReference>
<reference evidence="7" key="2">
    <citation type="submission" date="2012-03" db="EMBL/GenBank/DDBJ databases">
        <title>Genome sequence of the fruiting myxobacterium Corallococcus coralloides DSM 2259.</title>
        <authorList>
            <person name="Huntley S."/>
            <person name="Zhang Y."/>
            <person name="Treuner-Lange A."/>
            <person name="Sensen C.W."/>
            <person name="Sogaard-Andersen L."/>
        </authorList>
    </citation>
    <scope>NUCLEOTIDE SEQUENCE [LARGE SCALE GENOMIC DNA]</scope>
    <source>
        <strain evidence="7">ATCC 25202 / DSM 2259 / NBRC 100086 / M2</strain>
    </source>
</reference>
<proteinExistence type="predicted"/>
<evidence type="ECO:0000256" key="2">
    <source>
        <dbReference type="ARBA" id="ARBA00022832"/>
    </source>
</evidence>
<dbReference type="Proteomes" id="UP000007587">
    <property type="component" value="Chromosome"/>
</dbReference>
<dbReference type="InterPro" id="IPR000873">
    <property type="entry name" value="AMP-dep_synth/lig_dom"/>
</dbReference>
<keyword evidence="7" id="KW-1185">Reference proteome</keyword>
<dbReference type="CDD" id="cd05907">
    <property type="entry name" value="VL_LC_FACS_like"/>
    <property type="match status" value="1"/>
</dbReference>
<name>H8MGP8_CORCM</name>
<keyword evidence="1 6" id="KW-0436">Ligase</keyword>
<dbReference type="SUPFAM" id="SSF56801">
    <property type="entry name" value="Acetyl-CoA synthetase-like"/>
    <property type="match status" value="1"/>
</dbReference>
<dbReference type="Gene3D" id="3.30.300.30">
    <property type="match status" value="1"/>
</dbReference>
<dbReference type="InterPro" id="IPR045851">
    <property type="entry name" value="AMP-bd_C_sf"/>
</dbReference>
<dbReference type="Pfam" id="PF00501">
    <property type="entry name" value="AMP-binding"/>
    <property type="match status" value="1"/>
</dbReference>
<dbReference type="Gene3D" id="3.40.50.12780">
    <property type="entry name" value="N-terminal domain of ligase-like"/>
    <property type="match status" value="1"/>
</dbReference>
<evidence type="ECO:0000256" key="1">
    <source>
        <dbReference type="ARBA" id="ARBA00022598"/>
    </source>
</evidence>
<evidence type="ECO:0000256" key="4">
    <source>
        <dbReference type="ARBA" id="ARBA00024484"/>
    </source>
</evidence>
<reference evidence="6 7" key="1">
    <citation type="journal article" date="2012" name="J. Bacteriol.">
        <title>Complete Genome Sequence of the Fruiting Myxobacterium Corallococcus coralloides DSM 2259.</title>
        <authorList>
            <person name="Huntley S."/>
            <person name="Zhang Y."/>
            <person name="Treuner-Lange A."/>
            <person name="Kneip S."/>
            <person name="Sensen C.W."/>
            <person name="Sogaard-Andersen L."/>
        </authorList>
    </citation>
    <scope>NUCLEOTIDE SEQUENCE [LARGE SCALE GENOMIC DNA]</scope>
    <source>
        <strain evidence="7">ATCC 25202 / DSM 2259 / NBRC 100086 / M2</strain>
    </source>
</reference>
<comment type="catalytic activity">
    <reaction evidence="4">
        <text>a long-chain fatty acid + ATP + CoA = a long-chain fatty acyl-CoA + AMP + diphosphate</text>
        <dbReference type="Rhea" id="RHEA:15421"/>
        <dbReference type="ChEBI" id="CHEBI:30616"/>
        <dbReference type="ChEBI" id="CHEBI:33019"/>
        <dbReference type="ChEBI" id="CHEBI:57287"/>
        <dbReference type="ChEBI" id="CHEBI:57560"/>
        <dbReference type="ChEBI" id="CHEBI:83139"/>
        <dbReference type="ChEBI" id="CHEBI:456215"/>
        <dbReference type="EC" id="6.2.1.3"/>
    </reaction>
    <physiologicalReaction direction="left-to-right" evidence="4">
        <dbReference type="Rhea" id="RHEA:15422"/>
    </physiologicalReaction>
</comment>
<dbReference type="InParanoid" id="H8MGP8"/>